<name>A0A5U5DQ64_SALER</name>
<protein>
    <submittedName>
        <fullName evidence="1">Uncharacterized protein</fullName>
    </submittedName>
</protein>
<comment type="caution">
    <text evidence="1">The sequence shown here is derived from an EMBL/GenBank/DDBJ whole genome shotgun (WGS) entry which is preliminary data.</text>
</comment>
<proteinExistence type="predicted"/>
<gene>
    <name evidence="1" type="ORF">QW36_06525</name>
</gene>
<evidence type="ECO:0000313" key="1">
    <source>
        <dbReference type="EMBL" id="EBP2250587.1"/>
    </source>
</evidence>
<sequence length="472" mass="53375">MTPIPSCVFDVYALSLPRGLGFGDDPPVSAWGSHDHVTVCALTRNCHSGKHGILIMRRREDDVWAVLRWESDSYSEEEAFTIIREACDESASRVPLPPGTRRRAPLWDVEGRQPSNIFKLLGHPCRAPGAWMLNQLYLAMPNPDTHWARECQTDNFHTRIWEAMLLASFREQGLLVTQEYPSPDFHVINRSGGEAWIEAVTVNPSDRYDHARAEPLTFPLNRQDRVSGIAAERYARTLRNKLRKNYTSLTHVEGKPFAIAIADFHAPGSMMWSREALITYLYGFYGREKEIDGKVVAVAETVDCLKSDPKIRAGLFNSHDNIALSAVIFSNSATLSKLSRVPVSSGALIKGYRYIRIGEFANDSAGALRGIPFSMDVASDQYRRLWEPYSYEPWTSEIEIFHNPNAENPINSTLFPKATHWLPVNGEIICKRFFKQSILKSQTIIQHADDPVPNANSLTFQETYEADDKLFD</sequence>
<accession>A0A5U5DQ64</accession>
<reference evidence="1" key="1">
    <citation type="submission" date="2018-07" db="EMBL/GenBank/DDBJ databases">
        <authorList>
            <consortium name="GenomeTrakr network: Whole genome sequencing for foodborne pathogen traceback"/>
        </authorList>
    </citation>
    <scope>NUCLEOTIDE SEQUENCE</scope>
    <source>
        <strain evidence="1">FLUFL-333</strain>
    </source>
</reference>
<organism evidence="1">
    <name type="scientific">Salmonella enterica</name>
    <name type="common">Salmonella choleraesuis</name>
    <dbReference type="NCBI Taxonomy" id="28901"/>
    <lineage>
        <taxon>Bacteria</taxon>
        <taxon>Pseudomonadati</taxon>
        <taxon>Pseudomonadota</taxon>
        <taxon>Gammaproteobacteria</taxon>
        <taxon>Enterobacterales</taxon>
        <taxon>Enterobacteriaceae</taxon>
        <taxon>Salmonella</taxon>
    </lineage>
</organism>
<dbReference type="EMBL" id="AAGLBX010000005">
    <property type="protein sequence ID" value="EBP2250587.1"/>
    <property type="molecule type" value="Genomic_DNA"/>
</dbReference>
<dbReference type="AlphaFoldDB" id="A0A5U5DQ64"/>